<evidence type="ECO:0000313" key="3">
    <source>
        <dbReference type="Proteomes" id="UP001164733"/>
    </source>
</evidence>
<protein>
    <recommendedName>
        <fullName evidence="1">Peptidase M20 domain-containing protein 2</fullName>
    </recommendedName>
</protein>
<dbReference type="InterPro" id="IPR017144">
    <property type="entry name" value="Xaa-Arg_dipeptidase"/>
</dbReference>
<proteinExistence type="inferred from homology"/>
<dbReference type="GO" id="GO:0016805">
    <property type="term" value="F:dipeptidase activity"/>
    <property type="evidence" value="ECO:0007669"/>
    <property type="project" value="TreeGrafter"/>
</dbReference>
<dbReference type="GO" id="GO:0046657">
    <property type="term" value="P:folic acid catabolic process"/>
    <property type="evidence" value="ECO:0007669"/>
    <property type="project" value="TreeGrafter"/>
</dbReference>
<dbReference type="InterPro" id="IPR052030">
    <property type="entry name" value="Peptidase_M20/M20A_hydrolases"/>
</dbReference>
<dbReference type="AlphaFoldDB" id="A0AA47EJB3"/>
<evidence type="ECO:0000313" key="2">
    <source>
        <dbReference type="EMBL" id="WAG59673.1"/>
    </source>
</evidence>
<gene>
    <name evidence="2" type="ORF">LL038_18885</name>
</gene>
<dbReference type="PANTHER" id="PTHR30575:SF0">
    <property type="entry name" value="XAA-ARG DIPEPTIDASE"/>
    <property type="match status" value="1"/>
</dbReference>
<dbReference type="Proteomes" id="UP001164733">
    <property type="component" value="Chromosome"/>
</dbReference>
<sequence length="376" mass="41551">MKQEIISYIDSIKDDIYDLSNYLYNNPETSYKEYKGSAYIINMLKTHGFNVKENYCNIPTAFYAQCGIGHPKICYICKYTATEKSGHVFGNNVNASISVASALGLSKVVSKSGGSVIVLGCPGEYSNGAELTITKEKCFEDIDIIIAPHCDITNAESGTSMAIIPIKIKYNNNNNNNIFSSLDSYLFVFNSLIHLLKELTTNCFIDNISINNVSPSNNSFLQSEAKFYLKATTINEAEILEKKIVELIHSLSQIMSIPEEISLFELPSQELLTNKSLSRLLAHNLKESGIINIDCCKNSSYGLGIGAISHLTPCIYPSISITENKLINCPSLAFALETQTEFCKNNIIKAANALAITGLDIIEKQDLLREITIELK</sequence>
<organism evidence="2 3">
    <name type="scientific">Clostridium estertheticum</name>
    <dbReference type="NCBI Taxonomy" id="238834"/>
    <lineage>
        <taxon>Bacteria</taxon>
        <taxon>Bacillati</taxon>
        <taxon>Bacillota</taxon>
        <taxon>Clostridia</taxon>
        <taxon>Eubacteriales</taxon>
        <taxon>Clostridiaceae</taxon>
        <taxon>Clostridium</taxon>
    </lineage>
</organism>
<dbReference type="RefSeq" id="WP_216124699.1">
    <property type="nucleotide sequence ID" value="NZ_CP086239.1"/>
</dbReference>
<dbReference type="EMBL" id="CP086239">
    <property type="protein sequence ID" value="WAG59673.1"/>
    <property type="molecule type" value="Genomic_DNA"/>
</dbReference>
<dbReference type="PIRSF" id="PIRSF037226">
    <property type="entry name" value="Amidohydrolase_ACY1L2_prd"/>
    <property type="match status" value="1"/>
</dbReference>
<dbReference type="PANTHER" id="PTHR30575">
    <property type="entry name" value="PEPTIDASE M20"/>
    <property type="match status" value="1"/>
</dbReference>
<accession>A0AA47EJB3</accession>
<comment type="similarity">
    <text evidence="1">Belongs to the peptidase M20A family.</text>
</comment>
<name>A0AA47EJB3_9CLOT</name>
<reference evidence="2" key="1">
    <citation type="submission" date="2021-11" db="EMBL/GenBank/DDBJ databases">
        <title>Clostridia strains as spoilage organisms.</title>
        <authorList>
            <person name="Wambui J."/>
            <person name="Stevens M.J.A."/>
            <person name="Stephan R."/>
        </authorList>
    </citation>
    <scope>NUCLEOTIDE SEQUENCE</scope>
    <source>
        <strain evidence="2">CF009</strain>
    </source>
</reference>
<dbReference type="GO" id="GO:0005737">
    <property type="term" value="C:cytoplasm"/>
    <property type="evidence" value="ECO:0007669"/>
    <property type="project" value="TreeGrafter"/>
</dbReference>
<dbReference type="GO" id="GO:0071713">
    <property type="term" value="F:para-aminobenzoyl-glutamate hydrolase activity"/>
    <property type="evidence" value="ECO:0007669"/>
    <property type="project" value="TreeGrafter"/>
</dbReference>
<evidence type="ECO:0000256" key="1">
    <source>
        <dbReference type="PIRNR" id="PIRNR037226"/>
    </source>
</evidence>